<proteinExistence type="predicted"/>
<feature type="non-terminal residue" evidence="1">
    <location>
        <position position="1"/>
    </location>
</feature>
<dbReference type="EMBL" id="JASPKZ010003445">
    <property type="protein sequence ID" value="KAJ9593378.1"/>
    <property type="molecule type" value="Genomic_DNA"/>
</dbReference>
<evidence type="ECO:0000313" key="1">
    <source>
        <dbReference type="EMBL" id="KAJ9593378.1"/>
    </source>
</evidence>
<name>A0AAD8A8S1_DIPPU</name>
<accession>A0AAD8A8S1</accession>
<reference evidence="1" key="1">
    <citation type="journal article" date="2023" name="IScience">
        <title>Live-bearing cockroach genome reveals convergent evolutionary mechanisms linked to viviparity in insects and beyond.</title>
        <authorList>
            <person name="Fouks B."/>
            <person name="Harrison M.C."/>
            <person name="Mikhailova A.A."/>
            <person name="Marchal E."/>
            <person name="English S."/>
            <person name="Carruthers M."/>
            <person name="Jennings E.C."/>
            <person name="Chiamaka E.L."/>
            <person name="Frigard R.A."/>
            <person name="Pippel M."/>
            <person name="Attardo G.M."/>
            <person name="Benoit J.B."/>
            <person name="Bornberg-Bauer E."/>
            <person name="Tobe S.S."/>
        </authorList>
    </citation>
    <scope>NUCLEOTIDE SEQUENCE</scope>
    <source>
        <strain evidence="1">Stay&amp;Tobe</strain>
    </source>
</reference>
<gene>
    <name evidence="1" type="ORF">L9F63_015082</name>
</gene>
<evidence type="ECO:0000313" key="2">
    <source>
        <dbReference type="Proteomes" id="UP001233999"/>
    </source>
</evidence>
<sequence>IFFQFSSVFTRKNSGGVLLSFSGNLSLDMRTFLCGVIEYLLLFRRHMFDTSFCPPLRPVEPIAFIQSLYVKRDEICSSFVTRSIVIFCLL</sequence>
<feature type="non-terminal residue" evidence="1">
    <location>
        <position position="90"/>
    </location>
</feature>
<dbReference type="AlphaFoldDB" id="A0AAD8A8S1"/>
<protein>
    <submittedName>
        <fullName evidence="1">Uncharacterized protein</fullName>
    </submittedName>
</protein>
<organism evidence="1 2">
    <name type="scientific">Diploptera punctata</name>
    <name type="common">Pacific beetle cockroach</name>
    <dbReference type="NCBI Taxonomy" id="6984"/>
    <lineage>
        <taxon>Eukaryota</taxon>
        <taxon>Metazoa</taxon>
        <taxon>Ecdysozoa</taxon>
        <taxon>Arthropoda</taxon>
        <taxon>Hexapoda</taxon>
        <taxon>Insecta</taxon>
        <taxon>Pterygota</taxon>
        <taxon>Neoptera</taxon>
        <taxon>Polyneoptera</taxon>
        <taxon>Dictyoptera</taxon>
        <taxon>Blattodea</taxon>
        <taxon>Blaberoidea</taxon>
        <taxon>Blaberidae</taxon>
        <taxon>Diplopterinae</taxon>
        <taxon>Diploptera</taxon>
    </lineage>
</organism>
<keyword evidence="2" id="KW-1185">Reference proteome</keyword>
<dbReference type="Proteomes" id="UP001233999">
    <property type="component" value="Unassembled WGS sequence"/>
</dbReference>
<comment type="caution">
    <text evidence="1">The sequence shown here is derived from an EMBL/GenBank/DDBJ whole genome shotgun (WGS) entry which is preliminary data.</text>
</comment>
<reference evidence="1" key="2">
    <citation type="submission" date="2023-05" db="EMBL/GenBank/DDBJ databases">
        <authorList>
            <person name="Fouks B."/>
        </authorList>
    </citation>
    <scope>NUCLEOTIDE SEQUENCE</scope>
    <source>
        <strain evidence="1">Stay&amp;Tobe</strain>
        <tissue evidence="1">Testes</tissue>
    </source>
</reference>